<dbReference type="GO" id="GO:0003677">
    <property type="term" value="F:DNA binding"/>
    <property type="evidence" value="ECO:0007669"/>
    <property type="project" value="UniProtKB-KW"/>
</dbReference>
<dbReference type="InterPro" id="IPR015424">
    <property type="entry name" value="PyrdxlP-dep_Trfase"/>
</dbReference>
<dbReference type="GO" id="GO:0030170">
    <property type="term" value="F:pyridoxal phosphate binding"/>
    <property type="evidence" value="ECO:0007669"/>
    <property type="project" value="InterPro"/>
</dbReference>
<dbReference type="SMART" id="SM00345">
    <property type="entry name" value="HTH_GNTR"/>
    <property type="match status" value="1"/>
</dbReference>
<dbReference type="Gene3D" id="1.10.10.10">
    <property type="entry name" value="Winged helix-like DNA-binding domain superfamily/Winged helix DNA-binding domain"/>
    <property type="match status" value="1"/>
</dbReference>
<dbReference type="RefSeq" id="WP_123216958.1">
    <property type="nucleotide sequence ID" value="NZ_RJTM01000107.1"/>
</dbReference>
<dbReference type="EMBL" id="RJTM01000107">
    <property type="protein sequence ID" value="RNL83097.1"/>
    <property type="molecule type" value="Genomic_DNA"/>
</dbReference>
<evidence type="ECO:0000256" key="2">
    <source>
        <dbReference type="ARBA" id="ARBA00022898"/>
    </source>
</evidence>
<dbReference type="OrthoDB" id="594134at2"/>
<dbReference type="AlphaFoldDB" id="A0A3N0E5J4"/>
<reference evidence="7 8" key="1">
    <citation type="submission" date="2018-10" db="EMBL/GenBank/DDBJ databases">
        <title>Sinomicrobium pectinilyticum sp. nov., a pectinase-producing bacterium isolated from alkaline and saline soil, and emended description of the genus Sinomicrobium.</title>
        <authorList>
            <person name="Cheng B."/>
            <person name="Li C."/>
            <person name="Lai Q."/>
            <person name="Du M."/>
            <person name="Shao Z."/>
            <person name="Xu P."/>
            <person name="Yang C."/>
        </authorList>
    </citation>
    <scope>NUCLEOTIDE SEQUENCE [LARGE SCALE GENOMIC DNA]</scope>
    <source>
        <strain evidence="7 8">5DNS001</strain>
    </source>
</reference>
<proteinExistence type="inferred from homology"/>
<dbReference type="Proteomes" id="UP000267469">
    <property type="component" value="Unassembled WGS sequence"/>
</dbReference>
<dbReference type="SUPFAM" id="SSF53383">
    <property type="entry name" value="PLP-dependent transferases"/>
    <property type="match status" value="1"/>
</dbReference>
<evidence type="ECO:0000256" key="5">
    <source>
        <dbReference type="ARBA" id="ARBA00023163"/>
    </source>
</evidence>
<evidence type="ECO:0000259" key="6">
    <source>
        <dbReference type="PROSITE" id="PS50949"/>
    </source>
</evidence>
<protein>
    <submittedName>
        <fullName evidence="7">PLP-dependent aminotransferase family protein</fullName>
    </submittedName>
</protein>
<evidence type="ECO:0000313" key="7">
    <source>
        <dbReference type="EMBL" id="RNL83097.1"/>
    </source>
</evidence>
<dbReference type="InterPro" id="IPR004839">
    <property type="entry name" value="Aminotransferase_I/II_large"/>
</dbReference>
<keyword evidence="7" id="KW-0032">Aminotransferase</keyword>
<keyword evidence="5" id="KW-0804">Transcription</keyword>
<dbReference type="PANTHER" id="PTHR46577:SF1">
    <property type="entry name" value="HTH-TYPE TRANSCRIPTIONAL REGULATORY PROTEIN GABR"/>
    <property type="match status" value="1"/>
</dbReference>
<dbReference type="InterPro" id="IPR051446">
    <property type="entry name" value="HTH_trans_reg/aminotransferase"/>
</dbReference>
<evidence type="ECO:0000256" key="3">
    <source>
        <dbReference type="ARBA" id="ARBA00023015"/>
    </source>
</evidence>
<dbReference type="CDD" id="cd00609">
    <property type="entry name" value="AAT_like"/>
    <property type="match status" value="1"/>
</dbReference>
<dbReference type="CDD" id="cd07377">
    <property type="entry name" value="WHTH_GntR"/>
    <property type="match status" value="1"/>
</dbReference>
<sequence length="515" mass="57766">MIPYKTIIRLDKKACTPLYIQLCNQVIQLIKGGVLLPSTKLPGTRWMSDTLDIHRKTVIAAYDELMAQGWTEACPAKGTFVNSSLPIIEQRALPETTWKEEVQKAKKKSGFPFVHRGHLKSRDAEFPGEGIIAFNDGVPDSRIAPIEEIAREYRNVVKKSYNRKHLSYGSVYGNMELREALADYLNDTRGLSTSPENILITRGSQMGIYLSSQLLLTGGGNVAVGETNYRSANKVFIESGGTLKRVRVDECGIVTDDVERLCKTEKIRAVYVTSHHHHPTTVTLSAHRRMHLLELSQKYNFAIIEDDYDYDFHYSNAPILPLASSDAEGNVVYIGALCKIVAPAIRVGYMVAPEDFTDEAARLRRVIDRQGDPLLELTLAHMIRDGEIQRHSKKALKVYHERRDLFCSLLREKLGDYFHFEVPEGGMAVWVKLRGGLNWDEVKAEAARYGLKLGGYCGDEEDDIDPPYPGIRMGFAALNPDEIKEAIARLENTMKAFRPEYETADPASGTTGVEV</sequence>
<evidence type="ECO:0000313" key="8">
    <source>
        <dbReference type="Proteomes" id="UP000267469"/>
    </source>
</evidence>
<feature type="domain" description="HTH gntR-type" evidence="6">
    <location>
        <begin position="16"/>
        <end position="84"/>
    </location>
</feature>
<comment type="similarity">
    <text evidence="1">In the C-terminal section; belongs to the class-I pyridoxal-phosphate-dependent aminotransferase family.</text>
</comment>
<dbReference type="Pfam" id="PF00155">
    <property type="entry name" value="Aminotran_1_2"/>
    <property type="match status" value="1"/>
</dbReference>
<keyword evidence="4" id="KW-0238">DNA-binding</keyword>
<evidence type="ECO:0000256" key="1">
    <source>
        <dbReference type="ARBA" id="ARBA00005384"/>
    </source>
</evidence>
<dbReference type="PANTHER" id="PTHR46577">
    <property type="entry name" value="HTH-TYPE TRANSCRIPTIONAL REGULATORY PROTEIN GABR"/>
    <property type="match status" value="1"/>
</dbReference>
<organism evidence="7 8">
    <name type="scientific">Sinomicrobium pectinilyticum</name>
    <dbReference type="NCBI Taxonomy" id="1084421"/>
    <lineage>
        <taxon>Bacteria</taxon>
        <taxon>Pseudomonadati</taxon>
        <taxon>Bacteroidota</taxon>
        <taxon>Flavobacteriia</taxon>
        <taxon>Flavobacteriales</taxon>
        <taxon>Flavobacteriaceae</taxon>
        <taxon>Sinomicrobium</taxon>
    </lineage>
</organism>
<accession>A0A3N0E5J4</accession>
<gene>
    <name evidence="7" type="ORF">ED312_15655</name>
</gene>
<dbReference type="InterPro" id="IPR036390">
    <property type="entry name" value="WH_DNA-bd_sf"/>
</dbReference>
<dbReference type="InterPro" id="IPR015421">
    <property type="entry name" value="PyrdxlP-dep_Trfase_major"/>
</dbReference>
<keyword evidence="8" id="KW-1185">Reference proteome</keyword>
<name>A0A3N0E5J4_SINP1</name>
<evidence type="ECO:0000256" key="4">
    <source>
        <dbReference type="ARBA" id="ARBA00023125"/>
    </source>
</evidence>
<dbReference type="InterPro" id="IPR000524">
    <property type="entry name" value="Tscrpt_reg_HTH_GntR"/>
</dbReference>
<dbReference type="PROSITE" id="PS50949">
    <property type="entry name" value="HTH_GNTR"/>
    <property type="match status" value="1"/>
</dbReference>
<dbReference type="InterPro" id="IPR036388">
    <property type="entry name" value="WH-like_DNA-bd_sf"/>
</dbReference>
<dbReference type="GO" id="GO:0003700">
    <property type="term" value="F:DNA-binding transcription factor activity"/>
    <property type="evidence" value="ECO:0007669"/>
    <property type="project" value="InterPro"/>
</dbReference>
<keyword evidence="7" id="KW-0808">Transferase</keyword>
<keyword evidence="3" id="KW-0805">Transcription regulation</keyword>
<dbReference type="SUPFAM" id="SSF46785">
    <property type="entry name" value="Winged helix' DNA-binding domain"/>
    <property type="match status" value="1"/>
</dbReference>
<dbReference type="GO" id="GO:0008483">
    <property type="term" value="F:transaminase activity"/>
    <property type="evidence" value="ECO:0007669"/>
    <property type="project" value="UniProtKB-KW"/>
</dbReference>
<dbReference type="Gene3D" id="3.40.640.10">
    <property type="entry name" value="Type I PLP-dependent aspartate aminotransferase-like (Major domain)"/>
    <property type="match status" value="1"/>
</dbReference>
<comment type="caution">
    <text evidence="7">The sequence shown here is derived from an EMBL/GenBank/DDBJ whole genome shotgun (WGS) entry which is preliminary data.</text>
</comment>
<keyword evidence="2" id="KW-0663">Pyridoxal phosphate</keyword>
<dbReference type="Pfam" id="PF00392">
    <property type="entry name" value="GntR"/>
    <property type="match status" value="1"/>
</dbReference>